<dbReference type="RefSeq" id="WP_013864400.1">
    <property type="nucleotide sequence ID" value="NC_015635.1"/>
</dbReference>
<dbReference type="KEGG" id="mph:MLP_35310"/>
<reference evidence="2 3" key="1">
    <citation type="submission" date="2011-05" db="EMBL/GenBank/DDBJ databases">
        <title>Whole genome sequence of Microlunatus phosphovorus NM-1.</title>
        <authorList>
            <person name="Hosoyama A."/>
            <person name="Sasaki K."/>
            <person name="Harada T."/>
            <person name="Igarashi R."/>
            <person name="Kawakoshi A."/>
            <person name="Sasagawa M."/>
            <person name="Fukada J."/>
            <person name="Nakamura S."/>
            <person name="Katano Y."/>
            <person name="Hanada S."/>
            <person name="Kamagata Y."/>
            <person name="Nakamura N."/>
            <person name="Yamazaki S."/>
            <person name="Fujita N."/>
        </authorList>
    </citation>
    <scope>NUCLEOTIDE SEQUENCE [LARGE SCALE GENOMIC DNA]</scope>
    <source>
        <strain evidence="3">ATCC 700054 / DSM 10555 / JCM 9379 / NBRC 101784 / NCIMB 13414 / VKM Ac-1990 / NM-1</strain>
    </source>
</reference>
<organism evidence="2 3">
    <name type="scientific">Microlunatus phosphovorus (strain ATCC 700054 / DSM 10555 / JCM 9379 / NBRC 101784 / NCIMB 13414 / VKM Ac-1990 / NM-1)</name>
    <dbReference type="NCBI Taxonomy" id="1032480"/>
    <lineage>
        <taxon>Bacteria</taxon>
        <taxon>Bacillati</taxon>
        <taxon>Actinomycetota</taxon>
        <taxon>Actinomycetes</taxon>
        <taxon>Propionibacteriales</taxon>
        <taxon>Propionibacteriaceae</taxon>
        <taxon>Microlunatus</taxon>
    </lineage>
</organism>
<name>F5XN95_MICPN</name>
<dbReference type="InterPro" id="IPR011008">
    <property type="entry name" value="Dimeric_a/b-barrel"/>
</dbReference>
<dbReference type="Proteomes" id="UP000007947">
    <property type="component" value="Chromosome"/>
</dbReference>
<dbReference type="Pfam" id="PF03992">
    <property type="entry name" value="ABM"/>
    <property type="match status" value="1"/>
</dbReference>
<dbReference type="eggNOG" id="COG2329">
    <property type="taxonomic scope" value="Bacteria"/>
</dbReference>
<dbReference type="HOGENOM" id="CLU_141544_1_0_11"/>
<protein>
    <recommendedName>
        <fullName evidence="1">ABM domain-containing protein</fullName>
    </recommendedName>
</protein>
<dbReference type="InterPro" id="IPR007138">
    <property type="entry name" value="ABM_dom"/>
</dbReference>
<accession>F5XN95</accession>
<evidence type="ECO:0000259" key="1">
    <source>
        <dbReference type="PROSITE" id="PS51725"/>
    </source>
</evidence>
<dbReference type="PANTHER" id="PTHR34474:SF2">
    <property type="entry name" value="SIGNAL TRANSDUCTION PROTEIN TRAP"/>
    <property type="match status" value="1"/>
</dbReference>
<sequence length="97" mass="10882">MAYVNITALSFPPGAQAEIERRFGARKKAVDAAAGFQGFELLRPTVGEDRYFVVTRWDSQQDYQAWSSARPTGGHDDDKRRGMNVEILGFEVVDLDD</sequence>
<evidence type="ECO:0000313" key="2">
    <source>
        <dbReference type="EMBL" id="BAK36545.1"/>
    </source>
</evidence>
<gene>
    <name evidence="2" type="ordered locus">MLP_35310</name>
</gene>
<dbReference type="PANTHER" id="PTHR34474">
    <property type="entry name" value="SIGNAL TRANSDUCTION PROTEIN TRAP"/>
    <property type="match status" value="1"/>
</dbReference>
<proteinExistence type="predicted"/>
<dbReference type="InterPro" id="IPR050404">
    <property type="entry name" value="Heme-degrading_MO"/>
</dbReference>
<dbReference type="EMBL" id="AP012204">
    <property type="protein sequence ID" value="BAK36545.1"/>
    <property type="molecule type" value="Genomic_DNA"/>
</dbReference>
<dbReference type="OrthoDB" id="5518003at2"/>
<dbReference type="SUPFAM" id="SSF54909">
    <property type="entry name" value="Dimeric alpha+beta barrel"/>
    <property type="match status" value="1"/>
</dbReference>
<dbReference type="PROSITE" id="PS51725">
    <property type="entry name" value="ABM"/>
    <property type="match status" value="1"/>
</dbReference>
<evidence type="ECO:0000313" key="3">
    <source>
        <dbReference type="Proteomes" id="UP000007947"/>
    </source>
</evidence>
<feature type="domain" description="ABM" evidence="1">
    <location>
        <begin position="3"/>
        <end position="95"/>
    </location>
</feature>
<dbReference type="Gene3D" id="3.30.70.100">
    <property type="match status" value="1"/>
</dbReference>
<keyword evidence="3" id="KW-1185">Reference proteome</keyword>
<dbReference type="STRING" id="1032480.MLP_35310"/>
<dbReference type="AlphaFoldDB" id="F5XN95"/>